<evidence type="ECO:0000259" key="14">
    <source>
        <dbReference type="PROSITE" id="PS51843"/>
    </source>
</evidence>
<keyword evidence="8 11" id="KW-0804">Transcription</keyword>
<accession>A0A8R1DRS3</accession>
<evidence type="ECO:0000256" key="1">
    <source>
        <dbReference type="ARBA" id="ARBA00004123"/>
    </source>
</evidence>
<dbReference type="SMART" id="SM00430">
    <property type="entry name" value="HOLI"/>
    <property type="match status" value="1"/>
</dbReference>
<evidence type="ECO:0000256" key="9">
    <source>
        <dbReference type="ARBA" id="ARBA00023170"/>
    </source>
</evidence>
<feature type="region of interest" description="Disordered" evidence="12">
    <location>
        <begin position="99"/>
        <end position="119"/>
    </location>
</feature>
<dbReference type="InterPro" id="IPR049636">
    <property type="entry name" value="HNF4-like_DBD"/>
</dbReference>
<dbReference type="InterPro" id="IPR000536">
    <property type="entry name" value="Nucl_hrmn_rcpt_lig-bd"/>
</dbReference>
<evidence type="ECO:0000256" key="3">
    <source>
        <dbReference type="ARBA" id="ARBA00022723"/>
    </source>
</evidence>
<dbReference type="PANTHER" id="PTHR45680:SF17">
    <property type="entry name" value="NUCLEAR HORMONE RECEPTOR FAMILY-RELATED"/>
    <property type="match status" value="1"/>
</dbReference>
<dbReference type="AlphaFoldDB" id="A0A8R1DRS3"/>
<keyword evidence="7 11" id="KW-0238">DNA-binding</keyword>
<dbReference type="CDD" id="cd06960">
    <property type="entry name" value="NR_DBD_HNF4A"/>
    <property type="match status" value="1"/>
</dbReference>
<keyword evidence="3 11" id="KW-0479">Metal-binding</keyword>
<keyword evidence="9 11" id="KW-0675">Receptor</keyword>
<dbReference type="InterPro" id="IPR051152">
    <property type="entry name" value="C.elegans_Orphan_NR"/>
</dbReference>
<comment type="subcellular location">
    <subcellularLocation>
        <location evidence="1 11">Nucleus</location>
    </subcellularLocation>
</comment>
<evidence type="ECO:0000256" key="12">
    <source>
        <dbReference type="SAM" id="MobiDB-lite"/>
    </source>
</evidence>
<dbReference type="SUPFAM" id="SSF48508">
    <property type="entry name" value="Nuclear receptor ligand-binding domain"/>
    <property type="match status" value="1"/>
</dbReference>
<dbReference type="SUPFAM" id="SSF57716">
    <property type="entry name" value="Glucocorticoid receptor-like (DNA-binding domain)"/>
    <property type="match status" value="1"/>
</dbReference>
<dbReference type="Pfam" id="PF00105">
    <property type="entry name" value="zf-C4"/>
    <property type="match status" value="1"/>
</dbReference>
<evidence type="ECO:0000313" key="15">
    <source>
        <dbReference type="EnsemblMetazoa" id="CJA09697.1"/>
    </source>
</evidence>
<dbReference type="Gene3D" id="1.10.565.10">
    <property type="entry name" value="Retinoid X Receptor"/>
    <property type="match status" value="1"/>
</dbReference>
<dbReference type="GO" id="GO:0000978">
    <property type="term" value="F:RNA polymerase II cis-regulatory region sequence-specific DNA binding"/>
    <property type="evidence" value="ECO:0007669"/>
    <property type="project" value="InterPro"/>
</dbReference>
<organism evidence="15 16">
    <name type="scientific">Caenorhabditis japonica</name>
    <dbReference type="NCBI Taxonomy" id="281687"/>
    <lineage>
        <taxon>Eukaryota</taxon>
        <taxon>Metazoa</taxon>
        <taxon>Ecdysozoa</taxon>
        <taxon>Nematoda</taxon>
        <taxon>Chromadorea</taxon>
        <taxon>Rhabditida</taxon>
        <taxon>Rhabditina</taxon>
        <taxon>Rhabditomorpha</taxon>
        <taxon>Rhabditoidea</taxon>
        <taxon>Rhabditidae</taxon>
        <taxon>Peloderinae</taxon>
        <taxon>Caenorhabditis</taxon>
    </lineage>
</organism>
<feature type="domain" description="Nuclear receptor" evidence="13">
    <location>
        <begin position="19"/>
        <end position="97"/>
    </location>
</feature>
<keyword evidence="10 11" id="KW-0539">Nucleus</keyword>
<evidence type="ECO:0000256" key="2">
    <source>
        <dbReference type="ARBA" id="ARBA00005993"/>
    </source>
</evidence>
<dbReference type="InterPro" id="IPR001628">
    <property type="entry name" value="Znf_hrmn_rcpt"/>
</dbReference>
<keyword evidence="6 11" id="KW-0805">Transcription regulation</keyword>
<comment type="similarity">
    <text evidence="2 11">Belongs to the nuclear hormone receptor family.</text>
</comment>
<evidence type="ECO:0000259" key="13">
    <source>
        <dbReference type="PROSITE" id="PS51030"/>
    </source>
</evidence>
<evidence type="ECO:0000256" key="4">
    <source>
        <dbReference type="ARBA" id="ARBA00022771"/>
    </source>
</evidence>
<dbReference type="GO" id="GO:0005634">
    <property type="term" value="C:nucleus"/>
    <property type="evidence" value="ECO:0007669"/>
    <property type="project" value="UniProtKB-SubCell"/>
</dbReference>
<proteinExistence type="inferred from homology"/>
<reference evidence="16" key="1">
    <citation type="submission" date="2010-08" db="EMBL/GenBank/DDBJ databases">
        <authorList>
            <consortium name="Caenorhabditis japonica Sequencing Consortium"/>
            <person name="Wilson R.K."/>
        </authorList>
    </citation>
    <scope>NUCLEOTIDE SEQUENCE [LARGE SCALE GENOMIC DNA]</scope>
    <source>
        <strain evidence="16">DF5081</strain>
    </source>
</reference>
<dbReference type="PROSITE" id="PS00031">
    <property type="entry name" value="NUCLEAR_REC_DBD_1"/>
    <property type="match status" value="1"/>
</dbReference>
<feature type="domain" description="NR LBD" evidence="14">
    <location>
        <begin position="165"/>
        <end position="411"/>
    </location>
</feature>
<evidence type="ECO:0000256" key="6">
    <source>
        <dbReference type="ARBA" id="ARBA00023015"/>
    </source>
</evidence>
<name>A0A8R1DRS3_CAEJA</name>
<evidence type="ECO:0000313" key="16">
    <source>
        <dbReference type="Proteomes" id="UP000005237"/>
    </source>
</evidence>
<reference evidence="15" key="2">
    <citation type="submission" date="2022-06" db="UniProtKB">
        <authorList>
            <consortium name="EnsemblMetazoa"/>
        </authorList>
    </citation>
    <scope>IDENTIFICATION</scope>
    <source>
        <strain evidence="15">DF5081</strain>
    </source>
</reference>
<evidence type="ECO:0000256" key="10">
    <source>
        <dbReference type="ARBA" id="ARBA00023242"/>
    </source>
</evidence>
<dbReference type="InterPro" id="IPR013088">
    <property type="entry name" value="Znf_NHR/GATA"/>
</dbReference>
<dbReference type="Gene3D" id="3.30.50.10">
    <property type="entry name" value="Erythroid Transcription Factor GATA-1, subunit A"/>
    <property type="match status" value="1"/>
</dbReference>
<protein>
    <submittedName>
        <fullName evidence="15">Uncharacterized protein</fullName>
    </submittedName>
</protein>
<evidence type="ECO:0000256" key="5">
    <source>
        <dbReference type="ARBA" id="ARBA00022833"/>
    </source>
</evidence>
<dbReference type="PANTHER" id="PTHR45680">
    <property type="entry name" value="NUCLEAR HORMONE RECEPTOR FAMILY"/>
    <property type="match status" value="1"/>
</dbReference>
<dbReference type="PRINTS" id="PR00047">
    <property type="entry name" value="STROIDFINGER"/>
</dbReference>
<dbReference type="SMART" id="SM00399">
    <property type="entry name" value="ZnF_C4"/>
    <property type="match status" value="1"/>
</dbReference>
<keyword evidence="5 11" id="KW-0862">Zinc</keyword>
<evidence type="ECO:0000256" key="11">
    <source>
        <dbReference type="RuleBase" id="RU004334"/>
    </source>
</evidence>
<keyword evidence="16" id="KW-1185">Reference proteome</keyword>
<dbReference type="GO" id="GO:0003700">
    <property type="term" value="F:DNA-binding transcription factor activity"/>
    <property type="evidence" value="ECO:0007669"/>
    <property type="project" value="InterPro"/>
</dbReference>
<dbReference type="Proteomes" id="UP000005237">
    <property type="component" value="Unassembled WGS sequence"/>
</dbReference>
<dbReference type="PROSITE" id="PS51843">
    <property type="entry name" value="NR_LBD"/>
    <property type="match status" value="1"/>
</dbReference>
<dbReference type="GO" id="GO:0008270">
    <property type="term" value="F:zinc ion binding"/>
    <property type="evidence" value="ECO:0007669"/>
    <property type="project" value="UniProtKB-KW"/>
</dbReference>
<sequence length="411" mass="47642">MSSPPSDTSSECSTSESSTATCKICDHIAHGLHFGVLTCRACAAFFRRTVVMERQRKYKCRGGKNNCAVSHIDRYQCRLCRYKKCVELGMTSENVQWNRDSIPTTRKQKNDESSGPANEMKALAYPEPGLLSKSRTIMDISALANHIRSILNEKTPVDGSAKKMNSLEVADHALRKWRNTQRAEPDMEVLSKLPVRQMFAIFEKQMIVVAKWLVQLPDFRMLEAEERYTFFKAVWNMWRRFERFEMSVRMFGDETVSMNKFAISNEQLITMDFAIDFSEITDIPNDAVRQMFRDSMYKMFMQVAKPLLALRPTSIEMAYMLSQLSWQIAGKLMQGKVMDISERVRDELADNLHSYYLKEEMRSNYAGRLVRLMGVVNAVIKIHMERQKTMELARLFEVFKVDFSEPDIFDC</sequence>
<dbReference type="PROSITE" id="PS51030">
    <property type="entry name" value="NUCLEAR_REC_DBD_2"/>
    <property type="match status" value="1"/>
</dbReference>
<keyword evidence="4 11" id="KW-0863">Zinc-finger</keyword>
<evidence type="ECO:0000256" key="7">
    <source>
        <dbReference type="ARBA" id="ARBA00023125"/>
    </source>
</evidence>
<dbReference type="InterPro" id="IPR035500">
    <property type="entry name" value="NHR-like_dom_sf"/>
</dbReference>
<dbReference type="Pfam" id="PF00104">
    <property type="entry name" value="Hormone_recep"/>
    <property type="match status" value="1"/>
</dbReference>
<dbReference type="EnsemblMetazoa" id="CJA09697.1">
    <property type="protein sequence ID" value="CJA09697.1"/>
    <property type="gene ID" value="WBGene00128901"/>
</dbReference>
<evidence type="ECO:0000256" key="8">
    <source>
        <dbReference type="ARBA" id="ARBA00023163"/>
    </source>
</evidence>